<feature type="transmembrane region" description="Helical" evidence="10">
    <location>
        <begin position="257"/>
        <end position="276"/>
    </location>
</feature>
<keyword evidence="6" id="KW-0762">Sugar transport</keyword>
<reference evidence="12 13" key="1">
    <citation type="submission" date="2016-12" db="EMBL/GenBank/DDBJ databases">
        <title>Izhakiella australiana sp. nov. of genus Izhakiella isolated from Australian desert.</title>
        <authorList>
            <person name="Ji M."/>
        </authorList>
    </citation>
    <scope>NUCLEOTIDE SEQUENCE [LARGE SCALE GENOMIC DNA]</scope>
    <source>
        <strain evidence="12 13">D4N98</strain>
    </source>
</reference>
<keyword evidence="7 10" id="KW-0812">Transmembrane</keyword>
<dbReference type="SUPFAM" id="SSF103473">
    <property type="entry name" value="MFS general substrate transporter"/>
    <property type="match status" value="1"/>
</dbReference>
<gene>
    <name evidence="12" type="ORF">BTJ39_20905</name>
</gene>
<dbReference type="PROSITE" id="PS50850">
    <property type="entry name" value="MFS"/>
    <property type="match status" value="1"/>
</dbReference>
<dbReference type="CDD" id="cd17471">
    <property type="entry name" value="MFS_Set"/>
    <property type="match status" value="1"/>
</dbReference>
<evidence type="ECO:0000256" key="9">
    <source>
        <dbReference type="ARBA" id="ARBA00023136"/>
    </source>
</evidence>
<evidence type="ECO:0000256" key="10">
    <source>
        <dbReference type="SAM" id="Phobius"/>
    </source>
</evidence>
<protein>
    <submittedName>
        <fullName evidence="12">MFS transporter</fullName>
    </submittedName>
</protein>
<dbReference type="GO" id="GO:0015767">
    <property type="term" value="P:lactose transport"/>
    <property type="evidence" value="ECO:0007669"/>
    <property type="project" value="TreeGrafter"/>
</dbReference>
<dbReference type="Gene3D" id="1.20.1250.20">
    <property type="entry name" value="MFS general substrate transporter like domains"/>
    <property type="match status" value="2"/>
</dbReference>
<evidence type="ECO:0000256" key="8">
    <source>
        <dbReference type="ARBA" id="ARBA00022989"/>
    </source>
</evidence>
<dbReference type="InterPro" id="IPR036259">
    <property type="entry name" value="MFS_trans_sf"/>
</dbReference>
<evidence type="ECO:0000256" key="5">
    <source>
        <dbReference type="ARBA" id="ARBA00022519"/>
    </source>
</evidence>
<accession>A0A1S8YD65</accession>
<feature type="transmembrane region" description="Helical" evidence="10">
    <location>
        <begin position="308"/>
        <end position="329"/>
    </location>
</feature>
<comment type="subcellular location">
    <subcellularLocation>
        <location evidence="1">Cell inner membrane</location>
        <topology evidence="1">Multi-pass membrane protein</topology>
    </subcellularLocation>
</comment>
<comment type="caution">
    <text evidence="12">The sequence shown here is derived from an EMBL/GenBank/DDBJ whole genome shotgun (WGS) entry which is preliminary data.</text>
</comment>
<evidence type="ECO:0000259" key="11">
    <source>
        <dbReference type="PROSITE" id="PS50850"/>
    </source>
</evidence>
<feature type="transmembrane region" description="Helical" evidence="10">
    <location>
        <begin position="173"/>
        <end position="196"/>
    </location>
</feature>
<keyword evidence="5" id="KW-0997">Cell inner membrane</keyword>
<proteinExistence type="inferred from homology"/>
<keyword evidence="13" id="KW-1185">Reference proteome</keyword>
<name>A0A1S8YD65_9GAMM</name>
<evidence type="ECO:0000313" key="12">
    <source>
        <dbReference type="EMBL" id="OON37061.1"/>
    </source>
</evidence>
<feature type="transmembrane region" description="Helical" evidence="10">
    <location>
        <begin position="149"/>
        <end position="167"/>
    </location>
</feature>
<keyword evidence="4" id="KW-1003">Cell membrane</keyword>
<evidence type="ECO:0000313" key="13">
    <source>
        <dbReference type="Proteomes" id="UP000190667"/>
    </source>
</evidence>
<comment type="similarity">
    <text evidence="2">Belongs to the major facilitator superfamily. Set transporter family.</text>
</comment>
<evidence type="ECO:0000256" key="3">
    <source>
        <dbReference type="ARBA" id="ARBA00022448"/>
    </source>
</evidence>
<dbReference type="Proteomes" id="UP000190667">
    <property type="component" value="Unassembled WGS sequence"/>
</dbReference>
<evidence type="ECO:0000256" key="6">
    <source>
        <dbReference type="ARBA" id="ARBA00022597"/>
    </source>
</evidence>
<feature type="transmembrane region" description="Helical" evidence="10">
    <location>
        <begin position="372"/>
        <end position="389"/>
    </location>
</feature>
<feature type="transmembrane region" description="Helical" evidence="10">
    <location>
        <begin position="106"/>
        <end position="128"/>
    </location>
</feature>
<keyword evidence="8 10" id="KW-1133">Transmembrane helix</keyword>
<keyword evidence="3" id="KW-0813">Transport</keyword>
<dbReference type="InterPro" id="IPR020846">
    <property type="entry name" value="MFS_dom"/>
</dbReference>
<dbReference type="FunFam" id="1.20.1250.20:FF:000151">
    <property type="entry name" value="Sugar efflux transporter SetB"/>
    <property type="match status" value="1"/>
</dbReference>
<dbReference type="GO" id="GO:0005886">
    <property type="term" value="C:plasma membrane"/>
    <property type="evidence" value="ECO:0007669"/>
    <property type="project" value="UniProtKB-SubCell"/>
</dbReference>
<feature type="transmembrane region" description="Helical" evidence="10">
    <location>
        <begin position="83"/>
        <end position="100"/>
    </location>
</feature>
<dbReference type="GO" id="GO:0005351">
    <property type="term" value="F:carbohydrate:proton symporter activity"/>
    <property type="evidence" value="ECO:0007669"/>
    <property type="project" value="TreeGrafter"/>
</dbReference>
<dbReference type="InterPro" id="IPR011701">
    <property type="entry name" value="MFS"/>
</dbReference>
<feature type="transmembrane region" description="Helical" evidence="10">
    <location>
        <begin position="350"/>
        <end position="366"/>
    </location>
</feature>
<evidence type="ECO:0000256" key="2">
    <source>
        <dbReference type="ARBA" id="ARBA00006523"/>
    </source>
</evidence>
<dbReference type="EMBL" id="MRUL01000022">
    <property type="protein sequence ID" value="OON37061.1"/>
    <property type="molecule type" value="Genomic_DNA"/>
</dbReference>
<dbReference type="PANTHER" id="PTHR23535">
    <property type="entry name" value="SUGAR EFFLUX TRANSPORTER A-RELATED"/>
    <property type="match status" value="1"/>
</dbReference>
<dbReference type="RefSeq" id="WP_078004659.1">
    <property type="nucleotide sequence ID" value="NZ_MRUL01000022.1"/>
</dbReference>
<feature type="transmembrane region" description="Helical" evidence="10">
    <location>
        <begin position="47"/>
        <end position="71"/>
    </location>
</feature>
<sequence>MFTPGVLIRRLPNLQASAFLLVAFFSGVAGALQTPTLSLYLSGEIHASPMLVGLFFTVNALAGIVVSQLLATFSDRRGDRKTLILQCCVLGAAGALLFAWSHSYLLLIIVGTLLAGFGTTANPQMFALAREHADKTGREAAMFSSVMRAQISLAWVIGPPLAFALAVGFGFKAMYTCAAVAFAACALLVHFLLPTMRKTQAVTIDKLQAPRRNRRDTLLLFVACTLMWCANSCYLITMPLYIVHELQLNEKLAGEMIGLAAGLEIPVMLIAGYYAARFSKRRLLRISAASAVLFYAGTLFITSPGMLLALQFFNALFIGLVAATGMLYFQDLMPGQAGAATTLFTNTSRVGWLVAGLISGGAAQLWGYHSVFLLTLAMAAVTLGCLWSIRNP</sequence>
<dbReference type="OrthoDB" id="7337792at2"/>
<feature type="transmembrane region" description="Helical" evidence="10">
    <location>
        <begin position="217"/>
        <end position="237"/>
    </location>
</feature>
<feature type="domain" description="Major facilitator superfamily (MFS) profile" evidence="11">
    <location>
        <begin position="11"/>
        <end position="392"/>
    </location>
</feature>
<dbReference type="STRING" id="1926881.BTJ39_20905"/>
<evidence type="ECO:0000256" key="7">
    <source>
        <dbReference type="ARBA" id="ARBA00022692"/>
    </source>
</evidence>
<feature type="transmembrane region" description="Helical" evidence="10">
    <location>
        <begin position="283"/>
        <end position="302"/>
    </location>
</feature>
<dbReference type="GO" id="GO:0036448">
    <property type="term" value="P:cellular response to glucose-phosphate stress"/>
    <property type="evidence" value="ECO:0007669"/>
    <property type="project" value="TreeGrafter"/>
</dbReference>
<evidence type="ECO:0000256" key="1">
    <source>
        <dbReference type="ARBA" id="ARBA00004429"/>
    </source>
</evidence>
<dbReference type="GO" id="GO:1904659">
    <property type="term" value="P:D-glucose transmembrane transport"/>
    <property type="evidence" value="ECO:0007669"/>
    <property type="project" value="TreeGrafter"/>
</dbReference>
<dbReference type="Pfam" id="PF07690">
    <property type="entry name" value="MFS_1"/>
    <property type="match status" value="1"/>
</dbReference>
<organism evidence="12 13">
    <name type="scientific">Izhakiella australiensis</name>
    <dbReference type="NCBI Taxonomy" id="1926881"/>
    <lineage>
        <taxon>Bacteria</taxon>
        <taxon>Pseudomonadati</taxon>
        <taxon>Pseudomonadota</taxon>
        <taxon>Gammaproteobacteria</taxon>
        <taxon>Enterobacterales</taxon>
        <taxon>Erwiniaceae</taxon>
        <taxon>Izhakiella</taxon>
    </lineage>
</organism>
<evidence type="ECO:0000256" key="4">
    <source>
        <dbReference type="ARBA" id="ARBA00022475"/>
    </source>
</evidence>
<keyword evidence="9 10" id="KW-0472">Membrane</keyword>
<dbReference type="AlphaFoldDB" id="A0A1S8YD65"/>
<dbReference type="PANTHER" id="PTHR23535:SF2">
    <property type="entry name" value="SUGAR EFFLUX TRANSPORTER A-RELATED"/>
    <property type="match status" value="1"/>
</dbReference>
<dbReference type="FunFam" id="1.20.1250.20:FF:000125">
    <property type="entry name" value="Sugar efflux transporter SetB"/>
    <property type="match status" value="1"/>
</dbReference>